<evidence type="ECO:0000259" key="7">
    <source>
        <dbReference type="PROSITE" id="PS51123"/>
    </source>
</evidence>
<dbReference type="EMBL" id="VIVQ01000002">
    <property type="protein sequence ID" value="TWE10440.1"/>
    <property type="molecule type" value="Genomic_DNA"/>
</dbReference>
<evidence type="ECO:0000256" key="2">
    <source>
        <dbReference type="ARBA" id="ARBA00023136"/>
    </source>
</evidence>
<dbReference type="GO" id="GO:0009279">
    <property type="term" value="C:cell outer membrane"/>
    <property type="evidence" value="ECO:0007669"/>
    <property type="project" value="UniProtKB-SubCell"/>
</dbReference>
<protein>
    <submittedName>
        <fullName evidence="8">OmpA family protein</fullName>
    </submittedName>
</protein>
<dbReference type="SUPFAM" id="SSF103088">
    <property type="entry name" value="OmpA-like"/>
    <property type="match status" value="2"/>
</dbReference>
<dbReference type="PANTHER" id="PTHR30329:SF21">
    <property type="entry name" value="LIPOPROTEIN YIAD-RELATED"/>
    <property type="match status" value="1"/>
</dbReference>
<dbReference type="OrthoDB" id="5166631at2"/>
<feature type="region of interest" description="Disordered" evidence="5">
    <location>
        <begin position="1"/>
        <end position="28"/>
    </location>
</feature>
<keyword evidence="9" id="KW-1185">Reference proteome</keyword>
<dbReference type="RefSeq" id="WP_145229401.1">
    <property type="nucleotide sequence ID" value="NZ_VIVQ01000002.1"/>
</dbReference>
<keyword evidence="2 4" id="KW-0472">Membrane</keyword>
<dbReference type="PRINTS" id="PR01023">
    <property type="entry name" value="NAFLGMOTY"/>
</dbReference>
<evidence type="ECO:0000313" key="9">
    <source>
        <dbReference type="Proteomes" id="UP000318297"/>
    </source>
</evidence>
<dbReference type="PRINTS" id="PR01021">
    <property type="entry name" value="OMPADOMAIN"/>
</dbReference>
<dbReference type="CDD" id="cd07185">
    <property type="entry name" value="OmpA_C-like"/>
    <property type="match status" value="2"/>
</dbReference>
<evidence type="ECO:0000313" key="8">
    <source>
        <dbReference type="EMBL" id="TWE10440.1"/>
    </source>
</evidence>
<comment type="caution">
    <text evidence="8">The sequence shown here is derived from an EMBL/GenBank/DDBJ whole genome shotgun (WGS) entry which is preliminary data.</text>
</comment>
<evidence type="ECO:0000256" key="6">
    <source>
        <dbReference type="SAM" id="Phobius"/>
    </source>
</evidence>
<proteinExistence type="predicted"/>
<accession>A0A561E4D5</accession>
<dbReference type="InterPro" id="IPR006664">
    <property type="entry name" value="OMP_bac"/>
</dbReference>
<dbReference type="InterPro" id="IPR050330">
    <property type="entry name" value="Bact_OuterMem_StrucFunc"/>
</dbReference>
<dbReference type="Gene3D" id="3.30.1330.60">
    <property type="entry name" value="OmpA-like domain"/>
    <property type="match status" value="2"/>
</dbReference>
<evidence type="ECO:0000256" key="1">
    <source>
        <dbReference type="ARBA" id="ARBA00004442"/>
    </source>
</evidence>
<dbReference type="Proteomes" id="UP000318297">
    <property type="component" value="Unassembled WGS sequence"/>
</dbReference>
<evidence type="ECO:0000256" key="3">
    <source>
        <dbReference type="ARBA" id="ARBA00023237"/>
    </source>
</evidence>
<dbReference type="InterPro" id="IPR006665">
    <property type="entry name" value="OmpA-like"/>
</dbReference>
<dbReference type="AlphaFoldDB" id="A0A561E4D5"/>
<feature type="domain" description="OmpA-like" evidence="7">
    <location>
        <begin position="141"/>
        <end position="258"/>
    </location>
</feature>
<keyword evidence="6" id="KW-0812">Transmembrane</keyword>
<evidence type="ECO:0000256" key="4">
    <source>
        <dbReference type="PROSITE-ProRule" id="PRU00473"/>
    </source>
</evidence>
<sequence length="400" mass="39683">MDSADTAAPDGAGSPDPDRDEPSTRRVRKPRWPALVLAVVVVPAVVAAAGGAVTRHSIQDTLHTQAVDALQKAGITGVSVRFDGRDAILTVADASDETRAADVVAGVQGVRSVTDATATAVPSPVSTSSASPTASCSGLNGKISALLSANKPSFGSGSTQLSSPSNPGLDQIATLMKGCPTTRFQVAGYTDNTGDASTNLTLSQQRAQTVVTYLVAHGVAAGNLTAKGFGQADPIADNGTSAGQAANRRIVITELTGSASASASPSPSSSSSASVSAACSNLNATISGDLSGNQPAFAVGSTQLAPGDNPTLDQIATTMKGCASDAFVVAAYTDNTGDPASNLALSQGRAQAVLNYLVNQGVPSGSLSAQGYGEADPIADNSTSAGQAANRRIVITVAGG</sequence>
<keyword evidence="3" id="KW-0998">Cell outer membrane</keyword>
<gene>
    <name evidence="8" type="ORF">BKA23_2801</name>
</gene>
<dbReference type="InterPro" id="IPR036737">
    <property type="entry name" value="OmpA-like_sf"/>
</dbReference>
<organism evidence="8 9">
    <name type="scientific">Rudaeicoccus suwonensis</name>
    <dbReference type="NCBI Taxonomy" id="657409"/>
    <lineage>
        <taxon>Bacteria</taxon>
        <taxon>Bacillati</taxon>
        <taxon>Actinomycetota</taxon>
        <taxon>Actinomycetes</taxon>
        <taxon>Micrococcales</taxon>
        <taxon>Dermacoccaceae</taxon>
        <taxon>Rudaeicoccus</taxon>
    </lineage>
</organism>
<dbReference type="PROSITE" id="PS51123">
    <property type="entry name" value="OMPA_2"/>
    <property type="match status" value="2"/>
</dbReference>
<comment type="subcellular location">
    <subcellularLocation>
        <location evidence="1">Cell outer membrane</location>
    </subcellularLocation>
</comment>
<feature type="domain" description="OmpA-like" evidence="7">
    <location>
        <begin position="284"/>
        <end position="400"/>
    </location>
</feature>
<feature type="transmembrane region" description="Helical" evidence="6">
    <location>
        <begin position="32"/>
        <end position="53"/>
    </location>
</feature>
<name>A0A561E4D5_9MICO</name>
<keyword evidence="6" id="KW-1133">Transmembrane helix</keyword>
<evidence type="ECO:0000256" key="5">
    <source>
        <dbReference type="SAM" id="MobiDB-lite"/>
    </source>
</evidence>
<reference evidence="8 9" key="1">
    <citation type="submission" date="2019-06" db="EMBL/GenBank/DDBJ databases">
        <title>Sequencing the genomes of 1000 actinobacteria strains.</title>
        <authorList>
            <person name="Klenk H.-P."/>
        </authorList>
    </citation>
    <scope>NUCLEOTIDE SEQUENCE [LARGE SCALE GENOMIC DNA]</scope>
    <source>
        <strain evidence="8 9">DSM 19560</strain>
    </source>
</reference>
<dbReference type="PANTHER" id="PTHR30329">
    <property type="entry name" value="STATOR ELEMENT OF FLAGELLAR MOTOR COMPLEX"/>
    <property type="match status" value="1"/>
</dbReference>
<dbReference type="Pfam" id="PF00691">
    <property type="entry name" value="OmpA"/>
    <property type="match status" value="2"/>
</dbReference>